<dbReference type="PANTHER" id="PTHR43133">
    <property type="entry name" value="RNA POLYMERASE ECF-TYPE SIGMA FACTO"/>
    <property type="match status" value="1"/>
</dbReference>
<evidence type="ECO:0000256" key="1">
    <source>
        <dbReference type="ARBA" id="ARBA00010641"/>
    </source>
</evidence>
<gene>
    <name evidence="8" type="ORF">CWE10_03325</name>
</gene>
<keyword evidence="3" id="KW-0731">Sigma factor</keyword>
<evidence type="ECO:0000313" key="9">
    <source>
        <dbReference type="Proteomes" id="UP000732377"/>
    </source>
</evidence>
<dbReference type="Pfam" id="PF04542">
    <property type="entry name" value="Sigma70_r2"/>
    <property type="match status" value="1"/>
</dbReference>
<evidence type="ECO:0000256" key="3">
    <source>
        <dbReference type="ARBA" id="ARBA00023082"/>
    </source>
</evidence>
<dbReference type="Gene3D" id="1.10.10.10">
    <property type="entry name" value="Winged helix-like DNA-binding domain superfamily/Winged helix DNA-binding domain"/>
    <property type="match status" value="1"/>
</dbReference>
<evidence type="ECO:0000313" key="8">
    <source>
        <dbReference type="EMBL" id="MBY6275237.1"/>
    </source>
</evidence>
<reference evidence="8" key="1">
    <citation type="submission" date="2017-11" db="EMBL/GenBank/DDBJ databases">
        <title>Three new genomes from thermophilic consortium.</title>
        <authorList>
            <person name="Quaggio R."/>
            <person name="Amgarten D."/>
            <person name="Setubal J.C."/>
        </authorList>
    </citation>
    <scope>NUCLEOTIDE SEQUENCE</scope>
    <source>
        <strain evidence="8">ZCTH01-B2</strain>
    </source>
</reference>
<evidence type="ECO:0000259" key="7">
    <source>
        <dbReference type="Pfam" id="PF08281"/>
    </source>
</evidence>
<evidence type="ECO:0000256" key="2">
    <source>
        <dbReference type="ARBA" id="ARBA00023015"/>
    </source>
</evidence>
<keyword evidence="4" id="KW-0238">DNA-binding</keyword>
<dbReference type="GO" id="GO:0006352">
    <property type="term" value="P:DNA-templated transcription initiation"/>
    <property type="evidence" value="ECO:0007669"/>
    <property type="project" value="InterPro"/>
</dbReference>
<dbReference type="InterPro" id="IPR013325">
    <property type="entry name" value="RNA_pol_sigma_r2"/>
</dbReference>
<dbReference type="CDD" id="cd06171">
    <property type="entry name" value="Sigma70_r4"/>
    <property type="match status" value="1"/>
</dbReference>
<name>A0A953HYZ3_SYMTR</name>
<keyword evidence="2" id="KW-0805">Transcription regulation</keyword>
<dbReference type="RefSeq" id="WP_273377948.1">
    <property type="nucleotide sequence ID" value="NZ_PIUK01000017.1"/>
</dbReference>
<evidence type="ECO:0000256" key="4">
    <source>
        <dbReference type="ARBA" id="ARBA00023125"/>
    </source>
</evidence>
<sequence>MLSLTDEQLVERAQEGDRCALGELISRYEQRTYNLAYRLMGNHADACDAAQEALVRVCVRLHNFRGDSQFSTWLYRVVTNTCLDELRRRGRTRCASLDEAMPLDEGSVPRQAADDSDGPVEYAERHEVQAAVQRAIGRLPYDYRVVVILRDLHNLSYQEIAAVLGTTLGTIKSRLHRARQALRCIIEDTEAHRLDIAG</sequence>
<dbReference type="SUPFAM" id="SSF88946">
    <property type="entry name" value="Sigma2 domain of RNA polymerase sigma factors"/>
    <property type="match status" value="1"/>
</dbReference>
<keyword evidence="5" id="KW-0804">Transcription</keyword>
<dbReference type="InterPro" id="IPR007627">
    <property type="entry name" value="RNA_pol_sigma70_r2"/>
</dbReference>
<dbReference type="InterPro" id="IPR013249">
    <property type="entry name" value="RNA_pol_sigma70_r4_t2"/>
</dbReference>
<evidence type="ECO:0000256" key="5">
    <source>
        <dbReference type="ARBA" id="ARBA00023163"/>
    </source>
</evidence>
<dbReference type="NCBIfam" id="TIGR02937">
    <property type="entry name" value="sigma70-ECF"/>
    <property type="match status" value="1"/>
</dbReference>
<dbReference type="AlphaFoldDB" id="A0A953HYZ3"/>
<proteinExistence type="inferred from homology"/>
<comment type="similarity">
    <text evidence="1">Belongs to the sigma-70 factor family. ECF subfamily.</text>
</comment>
<organism evidence="8 9">
    <name type="scientific">Symbiobacterium thermophilum</name>
    <dbReference type="NCBI Taxonomy" id="2734"/>
    <lineage>
        <taxon>Bacteria</taxon>
        <taxon>Bacillati</taxon>
        <taxon>Bacillota</taxon>
        <taxon>Clostridia</taxon>
        <taxon>Eubacteriales</taxon>
        <taxon>Symbiobacteriaceae</taxon>
        <taxon>Symbiobacterium</taxon>
    </lineage>
</organism>
<comment type="caution">
    <text evidence="8">The sequence shown here is derived from an EMBL/GenBank/DDBJ whole genome shotgun (WGS) entry which is preliminary data.</text>
</comment>
<dbReference type="Proteomes" id="UP000732377">
    <property type="component" value="Unassembled WGS sequence"/>
</dbReference>
<dbReference type="InterPro" id="IPR036388">
    <property type="entry name" value="WH-like_DNA-bd_sf"/>
</dbReference>
<accession>A0A953HYZ3</accession>
<feature type="domain" description="RNA polymerase sigma factor 70 region 4 type 2" evidence="7">
    <location>
        <begin position="131"/>
        <end position="182"/>
    </location>
</feature>
<dbReference type="Gene3D" id="1.10.1740.10">
    <property type="match status" value="1"/>
</dbReference>
<evidence type="ECO:0000259" key="6">
    <source>
        <dbReference type="Pfam" id="PF04542"/>
    </source>
</evidence>
<dbReference type="InterPro" id="IPR039425">
    <property type="entry name" value="RNA_pol_sigma-70-like"/>
</dbReference>
<feature type="domain" description="RNA polymerase sigma-70 region 2" evidence="6">
    <location>
        <begin position="24"/>
        <end position="92"/>
    </location>
</feature>
<dbReference type="Pfam" id="PF08281">
    <property type="entry name" value="Sigma70_r4_2"/>
    <property type="match status" value="1"/>
</dbReference>
<dbReference type="EMBL" id="PIUK01000017">
    <property type="protein sequence ID" value="MBY6275237.1"/>
    <property type="molecule type" value="Genomic_DNA"/>
</dbReference>
<dbReference type="InterPro" id="IPR013324">
    <property type="entry name" value="RNA_pol_sigma_r3/r4-like"/>
</dbReference>
<protein>
    <submittedName>
        <fullName evidence="8">RNA polymerase subunit sigma-24</fullName>
    </submittedName>
</protein>
<dbReference type="GO" id="GO:0016987">
    <property type="term" value="F:sigma factor activity"/>
    <property type="evidence" value="ECO:0007669"/>
    <property type="project" value="UniProtKB-KW"/>
</dbReference>
<dbReference type="InterPro" id="IPR014284">
    <property type="entry name" value="RNA_pol_sigma-70_dom"/>
</dbReference>
<dbReference type="GO" id="GO:0003677">
    <property type="term" value="F:DNA binding"/>
    <property type="evidence" value="ECO:0007669"/>
    <property type="project" value="UniProtKB-KW"/>
</dbReference>
<dbReference type="PANTHER" id="PTHR43133:SF8">
    <property type="entry name" value="RNA POLYMERASE SIGMA FACTOR HI_1459-RELATED"/>
    <property type="match status" value="1"/>
</dbReference>
<dbReference type="SUPFAM" id="SSF88659">
    <property type="entry name" value="Sigma3 and sigma4 domains of RNA polymerase sigma factors"/>
    <property type="match status" value="1"/>
</dbReference>